<dbReference type="KEGG" id="cthi:THC_1729"/>
<dbReference type="SUPFAM" id="SSF54523">
    <property type="entry name" value="Pili subunits"/>
    <property type="match status" value="1"/>
</dbReference>
<evidence type="ECO:0008006" key="4">
    <source>
        <dbReference type="Google" id="ProtNLM"/>
    </source>
</evidence>
<evidence type="ECO:0000313" key="2">
    <source>
        <dbReference type="EMBL" id="BAU24089.1"/>
    </source>
</evidence>
<dbReference type="InterPro" id="IPR012902">
    <property type="entry name" value="N_methyl_site"/>
</dbReference>
<keyword evidence="1" id="KW-0812">Transmembrane</keyword>
<reference evidence="2 3" key="1">
    <citation type="journal article" date="2016" name="Int. J. Syst. Evol. Microbiol.">
        <title>Caldimicrobium thiodismutans sp. nov., a sulfur-disproportionating bacterium isolated from a hot spring, and emended description of the genus Caldimicrobium.</title>
        <authorList>
            <person name="Kojima H."/>
            <person name="Umezawa K."/>
            <person name="Fukui M."/>
        </authorList>
    </citation>
    <scope>NUCLEOTIDE SEQUENCE [LARGE SCALE GENOMIC DNA]</scope>
    <source>
        <strain evidence="2 3">TF1</strain>
    </source>
</reference>
<protein>
    <recommendedName>
        <fullName evidence="4">Prepilin-type N-terminal cleavage/methylation domain-containing protein</fullName>
    </recommendedName>
</protein>
<dbReference type="PROSITE" id="PS00409">
    <property type="entry name" value="PROKAR_NTER_METHYL"/>
    <property type="match status" value="1"/>
</dbReference>
<gene>
    <name evidence="2" type="ORF">THC_1729</name>
</gene>
<evidence type="ECO:0000313" key="3">
    <source>
        <dbReference type="Proteomes" id="UP000068196"/>
    </source>
</evidence>
<dbReference type="EMBL" id="AP014945">
    <property type="protein sequence ID" value="BAU24089.1"/>
    <property type="molecule type" value="Genomic_DNA"/>
</dbReference>
<proteinExistence type="predicted"/>
<accession>A0A0U5B1W8</accession>
<dbReference type="AlphaFoldDB" id="A0A0U5B1W8"/>
<dbReference type="STRING" id="1653476.THC_1729"/>
<name>A0A0U5B1W8_9BACT</name>
<keyword evidence="1" id="KW-0472">Membrane</keyword>
<dbReference type="RefSeq" id="WP_068516219.1">
    <property type="nucleotide sequence ID" value="NZ_AP014945.1"/>
</dbReference>
<sequence>MVRKIRGYTTLELLILIAILAILSAIFIREYLIYTARERLKGAANEIASQLNWVKTKSMISKNLYGICYDNNTRQILIFEEKNGDGNYTNGIDLIYKIINISENWRGIEVVEITSKLLCPQAFIFDRRGELISGGDSGSIVLINAFGEKIKISISILGRISVQYGS</sequence>
<dbReference type="InterPro" id="IPR045584">
    <property type="entry name" value="Pilin-like"/>
</dbReference>
<keyword evidence="1" id="KW-1133">Transmembrane helix</keyword>
<feature type="transmembrane region" description="Helical" evidence="1">
    <location>
        <begin position="13"/>
        <end position="32"/>
    </location>
</feature>
<dbReference type="Gene3D" id="3.30.700.10">
    <property type="entry name" value="Glycoprotein, Type 4 Pilin"/>
    <property type="match status" value="1"/>
</dbReference>
<dbReference type="Proteomes" id="UP000068196">
    <property type="component" value="Chromosome"/>
</dbReference>
<evidence type="ECO:0000256" key="1">
    <source>
        <dbReference type="SAM" id="Phobius"/>
    </source>
</evidence>
<organism evidence="2 3">
    <name type="scientific">Caldimicrobium thiodismutans</name>
    <dbReference type="NCBI Taxonomy" id="1653476"/>
    <lineage>
        <taxon>Bacteria</taxon>
        <taxon>Pseudomonadati</taxon>
        <taxon>Thermodesulfobacteriota</taxon>
        <taxon>Thermodesulfobacteria</taxon>
        <taxon>Thermodesulfobacteriales</taxon>
        <taxon>Thermodesulfobacteriaceae</taxon>
        <taxon>Caldimicrobium</taxon>
    </lineage>
</organism>
<reference evidence="3" key="2">
    <citation type="journal article" date="2016" name="Int. J. Syst. Evol. Microbiol.">
        <title>Caldimicrobium thiodismutans sp. nov., a sulfur-disproportionating bacterium isolated from a hot spring.</title>
        <authorList>
            <person name="Kojima H."/>
            <person name="Umezawa K."/>
            <person name="Fukui M."/>
        </authorList>
    </citation>
    <scope>NUCLEOTIDE SEQUENCE [LARGE SCALE GENOMIC DNA]</scope>
    <source>
        <strain evidence="3">TF1</strain>
    </source>
</reference>
<keyword evidence="3" id="KW-1185">Reference proteome</keyword>